<dbReference type="GO" id="GO:0032259">
    <property type="term" value="P:methylation"/>
    <property type="evidence" value="ECO:0007669"/>
    <property type="project" value="UniProtKB-KW"/>
</dbReference>
<accession>A0A4R6SGK0</accession>
<dbReference type="Proteomes" id="UP000295444">
    <property type="component" value="Unassembled WGS sequence"/>
</dbReference>
<evidence type="ECO:0000313" key="2">
    <source>
        <dbReference type="Proteomes" id="UP000295444"/>
    </source>
</evidence>
<keyword evidence="1" id="KW-0489">Methyltransferase</keyword>
<dbReference type="SUPFAM" id="SSF53335">
    <property type="entry name" value="S-adenosyl-L-methionine-dependent methyltransferases"/>
    <property type="match status" value="1"/>
</dbReference>
<dbReference type="GO" id="GO:0008168">
    <property type="term" value="F:methyltransferase activity"/>
    <property type="evidence" value="ECO:0007669"/>
    <property type="project" value="UniProtKB-KW"/>
</dbReference>
<organism evidence="1 2">
    <name type="scientific">Labedaea rhizosphaerae</name>
    <dbReference type="NCBI Taxonomy" id="598644"/>
    <lineage>
        <taxon>Bacteria</taxon>
        <taxon>Bacillati</taxon>
        <taxon>Actinomycetota</taxon>
        <taxon>Actinomycetes</taxon>
        <taxon>Pseudonocardiales</taxon>
        <taxon>Pseudonocardiaceae</taxon>
        <taxon>Labedaea</taxon>
    </lineage>
</organism>
<dbReference type="AlphaFoldDB" id="A0A4R6SGK0"/>
<proteinExistence type="predicted"/>
<keyword evidence="2" id="KW-1185">Reference proteome</keyword>
<reference evidence="1 2" key="1">
    <citation type="submission" date="2019-03" db="EMBL/GenBank/DDBJ databases">
        <title>Genomic Encyclopedia of Type Strains, Phase IV (KMG-IV): sequencing the most valuable type-strain genomes for metagenomic binning, comparative biology and taxonomic classification.</title>
        <authorList>
            <person name="Goeker M."/>
        </authorList>
    </citation>
    <scope>NUCLEOTIDE SEQUENCE [LARGE SCALE GENOMIC DNA]</scope>
    <source>
        <strain evidence="1 2">DSM 45361</strain>
    </source>
</reference>
<dbReference type="InterPro" id="IPR029063">
    <property type="entry name" value="SAM-dependent_MTases_sf"/>
</dbReference>
<name>A0A4R6SGK0_LABRH</name>
<gene>
    <name evidence="1" type="ORF">EV186_102501</name>
</gene>
<dbReference type="EMBL" id="SNXZ01000002">
    <property type="protein sequence ID" value="TDQ00640.1"/>
    <property type="molecule type" value="Genomic_DNA"/>
</dbReference>
<dbReference type="Pfam" id="PF04672">
    <property type="entry name" value="Methyltransf_19"/>
    <property type="match status" value="1"/>
</dbReference>
<sequence>MDLESACTARIDDYVAGGTSNLAVDRAAAERLLTALPEYPGFVVDSRRYALWAVDAMLSAGIDQFIDIGAGIDAVGVVDKLASWPESAARIAYVETDPMCVAQLESRVHKDERVAVFPIDLFAPSWVTDPEGVWRLLAADRPVGLLMASIAHYELSDDVLASALTDIYDKVAAGSMLAITHLSGGQDPIAATRLEQAHTQAGFPVRARNRKELAALVRPWTPAPWAPNALPGALRLGIGLLARKAAPPSSSASS</sequence>
<dbReference type="Gene3D" id="3.40.50.150">
    <property type="entry name" value="Vaccinia Virus protein VP39"/>
    <property type="match status" value="1"/>
</dbReference>
<evidence type="ECO:0000313" key="1">
    <source>
        <dbReference type="EMBL" id="TDQ00640.1"/>
    </source>
</evidence>
<protein>
    <submittedName>
        <fullName evidence="1">S-adenosyl methyltransferase</fullName>
    </submittedName>
</protein>
<dbReference type="InterPro" id="IPR006764">
    <property type="entry name" value="SAM_dep_MeTrfase_SAV2177_type"/>
</dbReference>
<keyword evidence="1" id="KW-0808">Transferase</keyword>
<comment type="caution">
    <text evidence="1">The sequence shown here is derived from an EMBL/GenBank/DDBJ whole genome shotgun (WGS) entry which is preliminary data.</text>
</comment>